<comment type="caution">
    <text evidence="4">The sequence shown here is derived from an EMBL/GenBank/DDBJ whole genome shotgun (WGS) entry which is preliminary data.</text>
</comment>
<evidence type="ECO:0000313" key="5">
    <source>
        <dbReference type="Proteomes" id="UP001634747"/>
    </source>
</evidence>
<reference evidence="4 5" key="1">
    <citation type="submission" date="2024-12" db="EMBL/GenBank/DDBJ databases">
        <authorList>
            <person name="Lee Y."/>
        </authorList>
    </citation>
    <scope>NUCLEOTIDE SEQUENCE [LARGE SCALE GENOMIC DNA]</scope>
    <source>
        <strain evidence="4 5">03SUJ4</strain>
    </source>
</reference>
<dbReference type="Gene3D" id="3.40.50.1820">
    <property type="entry name" value="alpha/beta hydrolase"/>
    <property type="match status" value="1"/>
</dbReference>
<proteinExistence type="predicted"/>
<dbReference type="InterPro" id="IPR029058">
    <property type="entry name" value="AB_hydrolase_fold"/>
</dbReference>
<gene>
    <name evidence="4" type="ORF">ACK2TP_15660</name>
</gene>
<sequence length="324" mass="34332">MQRNRTASLLFRSGAIRAAVCGLALLLGGRQTFAQTPAAPAKPNPRDARITATVRYGGTDAHPLTLDFYQPNGPGPHPAVIILHGGGWVGGTSRNGSEAYAADFLAPAGYAVFSINYRLAPSTFADMIADVERSIRFVRHNAAAYAVDPQKIVLLGGSAGGYLSNMVGLLPPTALSTGDAVDRESDNIAAVVTLYGHCCLNEIPVPDAPSPGAPRLFDQLLGAPATPAALLAASPIAHIRRDAPPFLLIHGEQDEAVPFVQSLELANALASAGVRVELIPIPNGRHGTYQWTMPNIPHWERELTEWLNDTLQHSGPVGDGIVRR</sequence>
<dbReference type="EMBL" id="JBJYXY010000001">
    <property type="protein sequence ID" value="MFN2977207.1"/>
    <property type="molecule type" value="Genomic_DNA"/>
</dbReference>
<feature type="signal peptide" evidence="2">
    <location>
        <begin position="1"/>
        <end position="34"/>
    </location>
</feature>
<protein>
    <submittedName>
        <fullName evidence="4">Alpha/beta hydrolase fold domain-containing protein</fullName>
    </submittedName>
</protein>
<dbReference type="PANTHER" id="PTHR48081:SF13">
    <property type="entry name" value="ALPHA_BETA HYDROLASE"/>
    <property type="match status" value="1"/>
</dbReference>
<organism evidence="4 5">
    <name type="scientific">Terriglobus aquaticus</name>
    <dbReference type="NCBI Taxonomy" id="940139"/>
    <lineage>
        <taxon>Bacteria</taxon>
        <taxon>Pseudomonadati</taxon>
        <taxon>Acidobacteriota</taxon>
        <taxon>Terriglobia</taxon>
        <taxon>Terriglobales</taxon>
        <taxon>Acidobacteriaceae</taxon>
        <taxon>Terriglobus</taxon>
    </lineage>
</organism>
<dbReference type="SUPFAM" id="SSF53474">
    <property type="entry name" value="alpha/beta-Hydrolases"/>
    <property type="match status" value="1"/>
</dbReference>
<evidence type="ECO:0000256" key="1">
    <source>
        <dbReference type="ARBA" id="ARBA00022801"/>
    </source>
</evidence>
<dbReference type="RefSeq" id="WP_263414623.1">
    <property type="nucleotide sequence ID" value="NZ_BAABBH010000001.1"/>
</dbReference>
<keyword evidence="2" id="KW-0732">Signal</keyword>
<dbReference type="InterPro" id="IPR050300">
    <property type="entry name" value="GDXG_lipolytic_enzyme"/>
</dbReference>
<evidence type="ECO:0000256" key="2">
    <source>
        <dbReference type="SAM" id="SignalP"/>
    </source>
</evidence>
<dbReference type="PANTHER" id="PTHR48081">
    <property type="entry name" value="AB HYDROLASE SUPERFAMILY PROTEIN C4A8.06C"/>
    <property type="match status" value="1"/>
</dbReference>
<dbReference type="Proteomes" id="UP001634747">
    <property type="component" value="Unassembled WGS sequence"/>
</dbReference>
<name>A0ABW9KNQ5_9BACT</name>
<feature type="chain" id="PRO_5046638741" evidence="2">
    <location>
        <begin position="35"/>
        <end position="324"/>
    </location>
</feature>
<evidence type="ECO:0000259" key="3">
    <source>
        <dbReference type="Pfam" id="PF20434"/>
    </source>
</evidence>
<keyword evidence="1 4" id="KW-0378">Hydrolase</keyword>
<keyword evidence="5" id="KW-1185">Reference proteome</keyword>
<accession>A0ABW9KNQ5</accession>
<dbReference type="Pfam" id="PF20434">
    <property type="entry name" value="BD-FAE"/>
    <property type="match status" value="1"/>
</dbReference>
<dbReference type="InterPro" id="IPR049492">
    <property type="entry name" value="BD-FAE-like_dom"/>
</dbReference>
<dbReference type="GO" id="GO:0016787">
    <property type="term" value="F:hydrolase activity"/>
    <property type="evidence" value="ECO:0007669"/>
    <property type="project" value="UniProtKB-KW"/>
</dbReference>
<feature type="domain" description="BD-FAE-like" evidence="3">
    <location>
        <begin position="66"/>
        <end position="269"/>
    </location>
</feature>
<evidence type="ECO:0000313" key="4">
    <source>
        <dbReference type="EMBL" id="MFN2977207.1"/>
    </source>
</evidence>